<accession>A0A225DF47</accession>
<evidence type="ECO:0000313" key="1">
    <source>
        <dbReference type="EMBL" id="OWK35966.1"/>
    </source>
</evidence>
<dbReference type="EMBL" id="NIDE01000017">
    <property type="protein sequence ID" value="OWK35966.1"/>
    <property type="molecule type" value="Genomic_DNA"/>
</dbReference>
<dbReference type="AlphaFoldDB" id="A0A225DF47"/>
<dbReference type="Proteomes" id="UP000214646">
    <property type="component" value="Unassembled WGS sequence"/>
</dbReference>
<name>A0A225DF47_9BACT</name>
<organism evidence="1 2">
    <name type="scientific">Fimbriiglobus ruber</name>
    <dbReference type="NCBI Taxonomy" id="1908690"/>
    <lineage>
        <taxon>Bacteria</taxon>
        <taxon>Pseudomonadati</taxon>
        <taxon>Planctomycetota</taxon>
        <taxon>Planctomycetia</taxon>
        <taxon>Gemmatales</taxon>
        <taxon>Gemmataceae</taxon>
        <taxon>Fimbriiglobus</taxon>
    </lineage>
</organism>
<evidence type="ECO:0000313" key="2">
    <source>
        <dbReference type="Proteomes" id="UP000214646"/>
    </source>
</evidence>
<protein>
    <submittedName>
        <fullName evidence="1">Uncharacterized protein</fullName>
    </submittedName>
</protein>
<gene>
    <name evidence="1" type="ORF">FRUB_08529</name>
</gene>
<keyword evidence="2" id="KW-1185">Reference proteome</keyword>
<comment type="caution">
    <text evidence="1">The sequence shown here is derived from an EMBL/GenBank/DDBJ whole genome shotgun (WGS) entry which is preliminary data.</text>
</comment>
<reference evidence="2" key="1">
    <citation type="submission" date="2017-06" db="EMBL/GenBank/DDBJ databases">
        <title>Genome analysis of Fimbriiglobus ruber SP5, the first member of the order Planctomycetales with confirmed chitinolytic capability.</title>
        <authorList>
            <person name="Ravin N.V."/>
            <person name="Rakitin A.L."/>
            <person name="Ivanova A.A."/>
            <person name="Beletsky A.V."/>
            <person name="Kulichevskaya I.S."/>
            <person name="Mardanov A.V."/>
            <person name="Dedysh S.N."/>
        </authorList>
    </citation>
    <scope>NUCLEOTIDE SEQUENCE [LARGE SCALE GENOMIC DNA]</scope>
    <source>
        <strain evidence="2">SP5</strain>
    </source>
</reference>
<proteinExistence type="predicted"/>
<sequence>MNRSLGRQVKSVSTTILANVTRAGQAFHSAPYPKIQK</sequence>